<dbReference type="PANTHER" id="PTHR11523:SF28">
    <property type="entry name" value="NA_K-ATPASE BETA SUBUNIT ISOFORM 4-RELATED"/>
    <property type="match status" value="1"/>
</dbReference>
<accession>A0A915JFM3</accession>
<dbReference type="GO" id="GO:0006883">
    <property type="term" value="P:intracellular sodium ion homeostasis"/>
    <property type="evidence" value="ECO:0007669"/>
    <property type="project" value="TreeGrafter"/>
</dbReference>
<evidence type="ECO:0000256" key="6">
    <source>
        <dbReference type="ARBA" id="ARBA00023136"/>
    </source>
</evidence>
<dbReference type="InterPro" id="IPR038702">
    <property type="entry name" value="Na/K_ATPase_sub_beta_sf"/>
</dbReference>
<dbReference type="Pfam" id="PF00287">
    <property type="entry name" value="Na_K-ATPase"/>
    <property type="match status" value="1"/>
</dbReference>
<evidence type="ECO:0000256" key="4">
    <source>
        <dbReference type="ARBA" id="ARBA00022968"/>
    </source>
</evidence>
<evidence type="ECO:0000256" key="5">
    <source>
        <dbReference type="ARBA" id="ARBA00022989"/>
    </source>
</evidence>
<evidence type="ECO:0000256" key="8">
    <source>
        <dbReference type="SAM" id="Phobius"/>
    </source>
</evidence>
<feature type="compositionally biased region" description="Polar residues" evidence="7">
    <location>
        <begin position="38"/>
        <end position="67"/>
    </location>
</feature>
<keyword evidence="3 8" id="KW-0812">Transmembrane</keyword>
<keyword evidence="6 8" id="KW-0472">Membrane</keyword>
<protein>
    <submittedName>
        <fullName evidence="10">Uncharacterized protein</fullName>
    </submittedName>
</protein>
<feature type="region of interest" description="Disordered" evidence="7">
    <location>
        <begin position="35"/>
        <end position="69"/>
    </location>
</feature>
<keyword evidence="5 8" id="KW-1133">Transmembrane helix</keyword>
<keyword evidence="4" id="KW-0735">Signal-anchor</keyword>
<keyword evidence="9" id="KW-1185">Reference proteome</keyword>
<dbReference type="Proteomes" id="UP000887565">
    <property type="component" value="Unplaced"/>
</dbReference>
<dbReference type="GO" id="GO:1990573">
    <property type="term" value="P:potassium ion import across plasma membrane"/>
    <property type="evidence" value="ECO:0007669"/>
    <property type="project" value="TreeGrafter"/>
</dbReference>
<evidence type="ECO:0000313" key="9">
    <source>
        <dbReference type="Proteomes" id="UP000887565"/>
    </source>
</evidence>
<proteinExistence type="inferred from homology"/>
<comment type="subcellular location">
    <subcellularLocation>
        <location evidence="1">Membrane</location>
        <topology evidence="1">Single-pass type II membrane protein</topology>
    </subcellularLocation>
</comment>
<evidence type="ECO:0000256" key="3">
    <source>
        <dbReference type="ARBA" id="ARBA00022692"/>
    </source>
</evidence>
<dbReference type="GO" id="GO:0005890">
    <property type="term" value="C:sodium:potassium-exchanging ATPase complex"/>
    <property type="evidence" value="ECO:0007669"/>
    <property type="project" value="InterPro"/>
</dbReference>
<dbReference type="WBParaSite" id="nRc.2.0.1.t25335-RA">
    <property type="protein sequence ID" value="nRc.2.0.1.t25335-RA"/>
    <property type="gene ID" value="nRc.2.0.1.g25335"/>
</dbReference>
<evidence type="ECO:0000256" key="7">
    <source>
        <dbReference type="SAM" id="MobiDB-lite"/>
    </source>
</evidence>
<evidence type="ECO:0000256" key="1">
    <source>
        <dbReference type="ARBA" id="ARBA00004606"/>
    </source>
</evidence>
<dbReference type="PANTHER" id="PTHR11523">
    <property type="entry name" value="SODIUM/POTASSIUM-DEPENDENT ATPASE BETA SUBUNIT"/>
    <property type="match status" value="1"/>
</dbReference>
<name>A0A915JFM3_ROMCU</name>
<dbReference type="GO" id="GO:0036376">
    <property type="term" value="P:sodium ion export across plasma membrane"/>
    <property type="evidence" value="ECO:0007669"/>
    <property type="project" value="TreeGrafter"/>
</dbReference>
<feature type="transmembrane region" description="Helical" evidence="8">
    <location>
        <begin position="106"/>
        <end position="130"/>
    </location>
</feature>
<dbReference type="GO" id="GO:0030007">
    <property type="term" value="P:intracellular potassium ion homeostasis"/>
    <property type="evidence" value="ECO:0007669"/>
    <property type="project" value="TreeGrafter"/>
</dbReference>
<dbReference type="AlphaFoldDB" id="A0A915JFM3"/>
<evidence type="ECO:0000313" key="10">
    <source>
        <dbReference type="WBParaSite" id="nRc.2.0.1.t25335-RA"/>
    </source>
</evidence>
<dbReference type="GO" id="GO:0001671">
    <property type="term" value="F:ATPase activator activity"/>
    <property type="evidence" value="ECO:0007669"/>
    <property type="project" value="TreeGrafter"/>
</dbReference>
<reference evidence="10" key="1">
    <citation type="submission" date="2022-11" db="UniProtKB">
        <authorList>
            <consortium name="WormBaseParasite"/>
        </authorList>
    </citation>
    <scope>IDENTIFICATION</scope>
</reference>
<dbReference type="InterPro" id="IPR000402">
    <property type="entry name" value="Na/K_ATPase_sub_beta"/>
</dbReference>
<organism evidence="9 10">
    <name type="scientific">Romanomermis culicivorax</name>
    <name type="common">Nematode worm</name>
    <dbReference type="NCBI Taxonomy" id="13658"/>
    <lineage>
        <taxon>Eukaryota</taxon>
        <taxon>Metazoa</taxon>
        <taxon>Ecdysozoa</taxon>
        <taxon>Nematoda</taxon>
        <taxon>Enoplea</taxon>
        <taxon>Dorylaimia</taxon>
        <taxon>Mermithida</taxon>
        <taxon>Mermithoidea</taxon>
        <taxon>Mermithidae</taxon>
        <taxon>Romanomermis</taxon>
    </lineage>
</organism>
<evidence type="ECO:0000256" key="2">
    <source>
        <dbReference type="ARBA" id="ARBA00005876"/>
    </source>
</evidence>
<dbReference type="Gene3D" id="2.60.40.1660">
    <property type="entry name" value="Na, k-atpase alpha subunit"/>
    <property type="match status" value="1"/>
</dbReference>
<comment type="similarity">
    <text evidence="2">Belongs to the X(+)/potassium ATPases subunit beta family.</text>
</comment>
<sequence length="364" mass="41346">MIKNKKFFHKVEIGYPLHRTVIFLSVMLPSFSDDANRSGRTTTSDTIPLTNAGGSTPYENAASSSSCPAKGPTLLESTKSGGRPIELSELIFDPYWSPTKRNYCKVFASFGVLICTATLVALTIGFVQALKYVHEKREMQYRGLFMVPNLSNSRGYLQYHVNDTVESKRWYKVLSYVKEMNDFLEELEKFKTEDGLPIVEPAPVTFSNALNCSKNNNFGYDDKKPCFLVGFQNPGSWYPEVDEVLTLQRIYQSGKRTKPFKIHGAYVPFNCHIENSMSNDEELFSYYPSWGFSLLPFLYTGGTKESLKYEPMVAALILVKINDMERAANKLISCSIFVENLNEFVGNKKIEFSTIDPDRTPYFD</sequence>